<feature type="non-terminal residue" evidence="2">
    <location>
        <position position="38"/>
    </location>
</feature>
<comment type="caution">
    <text evidence="2">The sequence shown here is derived from an EMBL/GenBank/DDBJ whole genome shotgun (WGS) entry which is preliminary data.</text>
</comment>
<dbReference type="AlphaFoldDB" id="A0A7J9M5A0"/>
<evidence type="ECO:0000313" key="3">
    <source>
        <dbReference type="Proteomes" id="UP000593576"/>
    </source>
</evidence>
<sequence length="38" mass="4157">MASVGGIFRDDKSEWILGFSHSIGVATVLLSEIWATFD</sequence>
<protein>
    <submittedName>
        <fullName evidence="2">Uncharacterized protein</fullName>
    </submittedName>
</protein>
<keyword evidence="1" id="KW-0812">Transmembrane</keyword>
<gene>
    <name evidence="2" type="ORF">Goshw_018246</name>
</gene>
<evidence type="ECO:0000256" key="1">
    <source>
        <dbReference type="SAM" id="Phobius"/>
    </source>
</evidence>
<proteinExistence type="predicted"/>
<dbReference type="OrthoDB" id="961708at2759"/>
<dbReference type="Proteomes" id="UP000593576">
    <property type="component" value="Unassembled WGS sequence"/>
</dbReference>
<reference evidence="2 3" key="1">
    <citation type="journal article" date="2019" name="Genome Biol. Evol.">
        <title>Insights into the evolution of the New World diploid cottons (Gossypium, subgenus Houzingenia) based on genome sequencing.</title>
        <authorList>
            <person name="Grover C.E."/>
            <person name="Arick M.A. 2nd"/>
            <person name="Thrash A."/>
            <person name="Conover J.L."/>
            <person name="Sanders W.S."/>
            <person name="Peterson D.G."/>
            <person name="Frelichowski J.E."/>
            <person name="Scheffler J.A."/>
            <person name="Scheffler B.E."/>
            <person name="Wendel J.F."/>
        </authorList>
    </citation>
    <scope>NUCLEOTIDE SEQUENCE [LARGE SCALE GENOMIC DNA]</scope>
    <source>
        <strain evidence="2">1</strain>
        <tissue evidence="2">Leaf</tissue>
    </source>
</reference>
<keyword evidence="1" id="KW-1133">Transmembrane helix</keyword>
<name>A0A7J9M5A0_GOSSC</name>
<evidence type="ECO:0000313" key="2">
    <source>
        <dbReference type="EMBL" id="MBA0866141.1"/>
    </source>
</evidence>
<feature type="transmembrane region" description="Helical" evidence="1">
    <location>
        <begin position="15"/>
        <end position="37"/>
    </location>
</feature>
<keyword evidence="1" id="KW-0472">Membrane</keyword>
<accession>A0A7J9M5A0</accession>
<keyword evidence="3" id="KW-1185">Reference proteome</keyword>
<dbReference type="EMBL" id="JABFAF010000009">
    <property type="protein sequence ID" value="MBA0866141.1"/>
    <property type="molecule type" value="Genomic_DNA"/>
</dbReference>
<organism evidence="2 3">
    <name type="scientific">Gossypium schwendimanii</name>
    <name type="common">Cotton</name>
    <dbReference type="NCBI Taxonomy" id="34291"/>
    <lineage>
        <taxon>Eukaryota</taxon>
        <taxon>Viridiplantae</taxon>
        <taxon>Streptophyta</taxon>
        <taxon>Embryophyta</taxon>
        <taxon>Tracheophyta</taxon>
        <taxon>Spermatophyta</taxon>
        <taxon>Magnoliopsida</taxon>
        <taxon>eudicotyledons</taxon>
        <taxon>Gunneridae</taxon>
        <taxon>Pentapetalae</taxon>
        <taxon>rosids</taxon>
        <taxon>malvids</taxon>
        <taxon>Malvales</taxon>
        <taxon>Malvaceae</taxon>
        <taxon>Malvoideae</taxon>
        <taxon>Gossypium</taxon>
    </lineage>
</organism>